<sequence length="244" mass="27974">MENKPNSIALLLSMGCKLIYNNKGHSAIDYAIYYKFPEAASAMVTHEQRDAEILALKSQKYSCVILALIASMPRVFEAVLDKAITKANCKKDSKEFYVVQHTRLERKLPKLFLQRVNKIRLIEYPNVIKGKLGFLESAFKKWFFNQFPDSCPDSGSEANEDMLPEMLGKQKRQLHEISNLLDRQHHLIRLIVQKMEIKTEEDDVDEGPAPSETRHPQEPTSKWNSPRIRSKLQAAIAFGKIQST</sequence>
<dbReference type="AlphaFoldDB" id="A0A8K0NZR0"/>
<dbReference type="EMBL" id="KZ308255">
    <property type="protein sequence ID" value="KAG8225859.1"/>
    <property type="molecule type" value="Genomic_DNA"/>
</dbReference>
<reference evidence="2" key="1">
    <citation type="submission" date="2013-04" db="EMBL/GenBank/DDBJ databases">
        <authorList>
            <person name="Qu J."/>
            <person name="Murali S.C."/>
            <person name="Bandaranaike D."/>
            <person name="Bellair M."/>
            <person name="Blankenburg K."/>
            <person name="Chao H."/>
            <person name="Dinh H."/>
            <person name="Doddapaneni H."/>
            <person name="Downs B."/>
            <person name="Dugan-Rocha S."/>
            <person name="Elkadiri S."/>
            <person name="Gnanaolivu R.D."/>
            <person name="Hernandez B."/>
            <person name="Javaid M."/>
            <person name="Jayaseelan J.C."/>
            <person name="Lee S."/>
            <person name="Li M."/>
            <person name="Ming W."/>
            <person name="Munidasa M."/>
            <person name="Muniz J."/>
            <person name="Nguyen L."/>
            <person name="Ongeri F."/>
            <person name="Osuji N."/>
            <person name="Pu L.-L."/>
            <person name="Puazo M."/>
            <person name="Qu C."/>
            <person name="Quiroz J."/>
            <person name="Raj R."/>
            <person name="Weissenberger G."/>
            <person name="Xin Y."/>
            <person name="Zou X."/>
            <person name="Han Y."/>
            <person name="Richards S."/>
            <person name="Worley K."/>
            <person name="Muzny D."/>
            <person name="Gibbs R."/>
        </authorList>
    </citation>
    <scope>NUCLEOTIDE SEQUENCE</scope>
    <source>
        <strain evidence="2">Sampled in the wild</strain>
    </source>
</reference>
<dbReference type="OrthoDB" id="1661883at2759"/>
<accession>A0A8K0NZR0</accession>
<feature type="region of interest" description="Disordered" evidence="1">
    <location>
        <begin position="199"/>
        <end position="227"/>
    </location>
</feature>
<dbReference type="Proteomes" id="UP000792457">
    <property type="component" value="Unassembled WGS sequence"/>
</dbReference>
<evidence type="ECO:0000313" key="2">
    <source>
        <dbReference type="EMBL" id="KAG8225859.1"/>
    </source>
</evidence>
<reference evidence="2" key="2">
    <citation type="submission" date="2017-10" db="EMBL/GenBank/DDBJ databases">
        <title>Ladona fulva Genome sequencing and assembly.</title>
        <authorList>
            <person name="Murali S."/>
            <person name="Richards S."/>
            <person name="Bandaranaike D."/>
            <person name="Bellair M."/>
            <person name="Blankenburg K."/>
            <person name="Chao H."/>
            <person name="Dinh H."/>
            <person name="Doddapaneni H."/>
            <person name="Dugan-Rocha S."/>
            <person name="Elkadiri S."/>
            <person name="Gnanaolivu R."/>
            <person name="Hernandez B."/>
            <person name="Skinner E."/>
            <person name="Javaid M."/>
            <person name="Lee S."/>
            <person name="Li M."/>
            <person name="Ming W."/>
            <person name="Munidasa M."/>
            <person name="Muniz J."/>
            <person name="Nguyen L."/>
            <person name="Hughes D."/>
            <person name="Osuji N."/>
            <person name="Pu L.-L."/>
            <person name="Puazo M."/>
            <person name="Qu C."/>
            <person name="Quiroz J."/>
            <person name="Raj R."/>
            <person name="Weissenberger G."/>
            <person name="Xin Y."/>
            <person name="Zou X."/>
            <person name="Han Y."/>
            <person name="Worley K."/>
            <person name="Muzny D."/>
            <person name="Gibbs R."/>
        </authorList>
    </citation>
    <scope>NUCLEOTIDE SEQUENCE</scope>
    <source>
        <strain evidence="2">Sampled in the wild</strain>
    </source>
</reference>
<proteinExistence type="predicted"/>
<name>A0A8K0NZR0_LADFU</name>
<gene>
    <name evidence="2" type="ORF">J437_LFUL004789</name>
</gene>
<evidence type="ECO:0000256" key="1">
    <source>
        <dbReference type="SAM" id="MobiDB-lite"/>
    </source>
</evidence>
<evidence type="ECO:0000313" key="3">
    <source>
        <dbReference type="Proteomes" id="UP000792457"/>
    </source>
</evidence>
<dbReference type="PROSITE" id="PS51257">
    <property type="entry name" value="PROKAR_LIPOPROTEIN"/>
    <property type="match status" value="1"/>
</dbReference>
<protein>
    <submittedName>
        <fullName evidence="2">Uncharacterized protein</fullName>
    </submittedName>
</protein>
<keyword evidence="3" id="KW-1185">Reference proteome</keyword>
<comment type="caution">
    <text evidence="2">The sequence shown here is derived from an EMBL/GenBank/DDBJ whole genome shotgun (WGS) entry which is preliminary data.</text>
</comment>
<organism evidence="2 3">
    <name type="scientific">Ladona fulva</name>
    <name type="common">Scarce chaser dragonfly</name>
    <name type="synonym">Libellula fulva</name>
    <dbReference type="NCBI Taxonomy" id="123851"/>
    <lineage>
        <taxon>Eukaryota</taxon>
        <taxon>Metazoa</taxon>
        <taxon>Ecdysozoa</taxon>
        <taxon>Arthropoda</taxon>
        <taxon>Hexapoda</taxon>
        <taxon>Insecta</taxon>
        <taxon>Pterygota</taxon>
        <taxon>Palaeoptera</taxon>
        <taxon>Odonata</taxon>
        <taxon>Epiprocta</taxon>
        <taxon>Anisoptera</taxon>
        <taxon>Libelluloidea</taxon>
        <taxon>Libellulidae</taxon>
        <taxon>Ladona</taxon>
    </lineage>
</organism>